<dbReference type="RefSeq" id="WP_209649485.1">
    <property type="nucleotide sequence ID" value="NZ_JAGGLL010000011.1"/>
</dbReference>
<organism evidence="2 3">
    <name type="scientific">Clostridium punense</name>
    <dbReference type="NCBI Taxonomy" id="1054297"/>
    <lineage>
        <taxon>Bacteria</taxon>
        <taxon>Bacillati</taxon>
        <taxon>Bacillota</taxon>
        <taxon>Clostridia</taxon>
        <taxon>Eubacteriales</taxon>
        <taxon>Clostridiaceae</taxon>
        <taxon>Clostridium</taxon>
    </lineage>
</organism>
<reference evidence="2 3" key="1">
    <citation type="submission" date="2021-03" db="EMBL/GenBank/DDBJ databases">
        <title>Genomic Encyclopedia of Type Strains, Phase IV (KMG-IV): sequencing the most valuable type-strain genomes for metagenomic binning, comparative biology and taxonomic classification.</title>
        <authorList>
            <person name="Goeker M."/>
        </authorList>
    </citation>
    <scope>NUCLEOTIDE SEQUENCE [LARGE SCALE GENOMIC DNA]</scope>
    <source>
        <strain evidence="2 3">DSM 28650</strain>
    </source>
</reference>
<sequence length="159" mass="19328">MNKFNFMKQYVVENESDDIWNNKHVFLKVDELEIIESEFRLQKKLPMELKKFYREIGYGFINCGMGSNINRIISPIEIYDFYAGINDYENDIRREYYKDFDKIIFYEVSADTFITIDMRDVDNEGQSPIYYFDKKIANSLYEFIKNIDQENNFYLKHRS</sequence>
<dbReference type="Proteomes" id="UP001519308">
    <property type="component" value="Unassembled WGS sequence"/>
</dbReference>
<evidence type="ECO:0000313" key="2">
    <source>
        <dbReference type="EMBL" id="MBP2021891.1"/>
    </source>
</evidence>
<dbReference type="InterPro" id="IPR018958">
    <property type="entry name" value="Knr4/Smi1-like_dom"/>
</dbReference>
<evidence type="ECO:0000313" key="3">
    <source>
        <dbReference type="Proteomes" id="UP001519308"/>
    </source>
</evidence>
<accession>A0ABS4K3R8</accession>
<keyword evidence="3" id="KW-1185">Reference proteome</keyword>
<dbReference type="InterPro" id="IPR037883">
    <property type="entry name" value="Knr4/Smi1-like_sf"/>
</dbReference>
<name>A0ABS4K3R8_9CLOT</name>
<feature type="domain" description="Knr4/Smi1-like" evidence="1">
    <location>
        <begin position="29"/>
        <end position="145"/>
    </location>
</feature>
<protein>
    <recommendedName>
        <fullName evidence="1">Knr4/Smi1-like domain-containing protein</fullName>
    </recommendedName>
</protein>
<evidence type="ECO:0000259" key="1">
    <source>
        <dbReference type="Pfam" id="PF09346"/>
    </source>
</evidence>
<comment type="caution">
    <text evidence="2">The sequence shown here is derived from an EMBL/GenBank/DDBJ whole genome shotgun (WGS) entry which is preliminary data.</text>
</comment>
<proteinExistence type="predicted"/>
<dbReference type="Pfam" id="PF09346">
    <property type="entry name" value="SMI1_KNR4"/>
    <property type="match status" value="1"/>
</dbReference>
<dbReference type="Gene3D" id="3.40.1580.10">
    <property type="entry name" value="SMI1/KNR4-like"/>
    <property type="match status" value="1"/>
</dbReference>
<dbReference type="EMBL" id="JAGGLL010000011">
    <property type="protein sequence ID" value="MBP2021891.1"/>
    <property type="molecule type" value="Genomic_DNA"/>
</dbReference>
<gene>
    <name evidence="2" type="ORF">J2Z44_001687</name>
</gene>
<dbReference type="SUPFAM" id="SSF160631">
    <property type="entry name" value="SMI1/KNR4-like"/>
    <property type="match status" value="1"/>
</dbReference>